<dbReference type="Gene3D" id="1.10.10.10">
    <property type="entry name" value="Winged helix-like DNA-binding domain superfamily/Winged helix DNA-binding domain"/>
    <property type="match status" value="1"/>
</dbReference>
<evidence type="ECO:0000313" key="5">
    <source>
        <dbReference type="EMBL" id="RBO80115.1"/>
    </source>
</evidence>
<accession>A0A366CUW6</accession>
<keyword evidence="3" id="KW-0804">Transcription</keyword>
<reference evidence="5 6" key="1">
    <citation type="submission" date="2018-06" db="EMBL/GenBank/DDBJ databases">
        <title>Genomic Encyclopedia of Type Strains, Phase IV (KMG-IV): sequencing the most valuable type-strain genomes for metagenomic binning, comparative biology and taxonomic classification.</title>
        <authorList>
            <person name="Goeker M."/>
        </authorList>
    </citation>
    <scope>NUCLEOTIDE SEQUENCE [LARGE SCALE GENOMIC DNA]</scope>
    <source>
        <strain evidence="5 6">DSM 44599</strain>
    </source>
</reference>
<dbReference type="SMART" id="SM00347">
    <property type="entry name" value="HTH_MARR"/>
    <property type="match status" value="1"/>
</dbReference>
<evidence type="ECO:0000256" key="3">
    <source>
        <dbReference type="ARBA" id="ARBA00023163"/>
    </source>
</evidence>
<dbReference type="GO" id="GO:0006950">
    <property type="term" value="P:response to stress"/>
    <property type="evidence" value="ECO:0007669"/>
    <property type="project" value="TreeGrafter"/>
</dbReference>
<evidence type="ECO:0000256" key="2">
    <source>
        <dbReference type="ARBA" id="ARBA00023125"/>
    </source>
</evidence>
<keyword evidence="2" id="KW-0238">DNA-binding</keyword>
<dbReference type="AlphaFoldDB" id="A0A366CUW6"/>
<name>A0A366CUW6_9NOCA</name>
<feature type="domain" description="HTH marR-type" evidence="4">
    <location>
        <begin position="5"/>
        <end position="139"/>
    </location>
</feature>
<dbReference type="PROSITE" id="PS01117">
    <property type="entry name" value="HTH_MARR_1"/>
    <property type="match status" value="1"/>
</dbReference>
<evidence type="ECO:0000313" key="6">
    <source>
        <dbReference type="Proteomes" id="UP000252586"/>
    </source>
</evidence>
<dbReference type="EMBL" id="QNRE01000027">
    <property type="protein sequence ID" value="RBO80115.1"/>
    <property type="molecule type" value="Genomic_DNA"/>
</dbReference>
<dbReference type="PANTHER" id="PTHR33164:SF99">
    <property type="entry name" value="MARR FAMILY REGULATORY PROTEIN"/>
    <property type="match status" value="1"/>
</dbReference>
<dbReference type="InterPro" id="IPR036390">
    <property type="entry name" value="WH_DNA-bd_sf"/>
</dbReference>
<dbReference type="InterPro" id="IPR039422">
    <property type="entry name" value="MarR/SlyA-like"/>
</dbReference>
<comment type="caution">
    <text evidence="5">The sequence shown here is derived from an EMBL/GenBank/DDBJ whole genome shotgun (WGS) entry which is preliminary data.</text>
</comment>
<dbReference type="RefSeq" id="WP_067514078.1">
    <property type="nucleotide sequence ID" value="NZ_CP107943.1"/>
</dbReference>
<protein>
    <submittedName>
        <fullName evidence="5">MarR family transcriptional regulator</fullName>
    </submittedName>
</protein>
<dbReference type="InterPro" id="IPR023187">
    <property type="entry name" value="Tscrpt_reg_MarR-type_CS"/>
</dbReference>
<dbReference type="Pfam" id="PF12802">
    <property type="entry name" value="MarR_2"/>
    <property type="match status" value="1"/>
</dbReference>
<gene>
    <name evidence="5" type="ORF">DFR74_1274</name>
</gene>
<dbReference type="PANTHER" id="PTHR33164">
    <property type="entry name" value="TRANSCRIPTIONAL REGULATOR, MARR FAMILY"/>
    <property type="match status" value="1"/>
</dbReference>
<evidence type="ECO:0000256" key="1">
    <source>
        <dbReference type="ARBA" id="ARBA00023015"/>
    </source>
</evidence>
<proteinExistence type="predicted"/>
<dbReference type="InterPro" id="IPR000835">
    <property type="entry name" value="HTH_MarR-typ"/>
</dbReference>
<keyword evidence="1" id="KW-0805">Transcription regulation</keyword>
<dbReference type="PROSITE" id="PS50995">
    <property type="entry name" value="HTH_MARR_2"/>
    <property type="match status" value="1"/>
</dbReference>
<evidence type="ECO:0000259" key="4">
    <source>
        <dbReference type="PROSITE" id="PS50995"/>
    </source>
</evidence>
<dbReference type="Proteomes" id="UP000252586">
    <property type="component" value="Unassembled WGS sequence"/>
</dbReference>
<dbReference type="SUPFAM" id="SSF46785">
    <property type="entry name" value="Winged helix' DNA-binding domain"/>
    <property type="match status" value="1"/>
</dbReference>
<organism evidence="5 6">
    <name type="scientific">Nocardia puris</name>
    <dbReference type="NCBI Taxonomy" id="208602"/>
    <lineage>
        <taxon>Bacteria</taxon>
        <taxon>Bacillati</taxon>
        <taxon>Actinomycetota</taxon>
        <taxon>Actinomycetes</taxon>
        <taxon>Mycobacteriales</taxon>
        <taxon>Nocardiaceae</taxon>
        <taxon>Nocardia</taxon>
    </lineage>
</organism>
<keyword evidence="6" id="KW-1185">Reference proteome</keyword>
<sequence>MSTAEPTLLKLLVEATRAYESALNRDLRAALDPDLRPAHYAVFRHLSPEGSRVTALADAAGMTQQAMGELITHLERRGYVERRVDPSDKRARLVMTTESGRAAVAFAADRLAELDGKLSAALGVDAVAGLRAALGRVPDVIGD</sequence>
<dbReference type="GO" id="GO:0003677">
    <property type="term" value="F:DNA binding"/>
    <property type="evidence" value="ECO:0007669"/>
    <property type="project" value="UniProtKB-KW"/>
</dbReference>
<dbReference type="GO" id="GO:0003700">
    <property type="term" value="F:DNA-binding transcription factor activity"/>
    <property type="evidence" value="ECO:0007669"/>
    <property type="project" value="InterPro"/>
</dbReference>
<dbReference type="OrthoDB" id="122135at2"/>
<dbReference type="STRING" id="1210090.GCA_001613185_06513"/>
<dbReference type="InterPro" id="IPR036388">
    <property type="entry name" value="WH-like_DNA-bd_sf"/>
</dbReference>